<name>A0ABW3YD05_9ACTN</name>
<evidence type="ECO:0000313" key="2">
    <source>
        <dbReference type="EMBL" id="MFD1322332.1"/>
    </source>
</evidence>
<feature type="compositionally biased region" description="Low complexity" evidence="1">
    <location>
        <begin position="93"/>
        <end position="107"/>
    </location>
</feature>
<feature type="region of interest" description="Disordered" evidence="1">
    <location>
        <begin position="83"/>
        <end position="126"/>
    </location>
</feature>
<evidence type="ECO:0008006" key="4">
    <source>
        <dbReference type="Google" id="ProtNLM"/>
    </source>
</evidence>
<keyword evidence="3" id="KW-1185">Reference proteome</keyword>
<sequence length="126" mass="13481">MGTPTWMQHARVYRLAEARVAPMYASLDASTGRPTIGFAVAVDDRETDFTAHPGESFLLCGRHWVIGTVEGAGSYDYSIRIDAVDADGPDSDPASGGPTSAGPTGPTHDVDRMLREAEPGQDLDFR</sequence>
<protein>
    <recommendedName>
        <fullName evidence="4">ATP-grasp target RiPP</fullName>
    </recommendedName>
</protein>
<feature type="compositionally biased region" description="Basic and acidic residues" evidence="1">
    <location>
        <begin position="108"/>
        <end position="126"/>
    </location>
</feature>
<accession>A0ABW3YD05</accession>
<evidence type="ECO:0000256" key="1">
    <source>
        <dbReference type="SAM" id="MobiDB-lite"/>
    </source>
</evidence>
<organism evidence="2 3">
    <name type="scientific">Micromonospora sonneratiae</name>
    <dbReference type="NCBI Taxonomy" id="1184706"/>
    <lineage>
        <taxon>Bacteria</taxon>
        <taxon>Bacillati</taxon>
        <taxon>Actinomycetota</taxon>
        <taxon>Actinomycetes</taxon>
        <taxon>Micromonosporales</taxon>
        <taxon>Micromonosporaceae</taxon>
        <taxon>Micromonospora</taxon>
    </lineage>
</organism>
<gene>
    <name evidence="2" type="ORF">ACFQ4H_14640</name>
</gene>
<dbReference type="RefSeq" id="WP_377571179.1">
    <property type="nucleotide sequence ID" value="NZ_JBHTMP010000019.1"/>
</dbReference>
<proteinExistence type="predicted"/>
<reference evidence="3" key="1">
    <citation type="journal article" date="2019" name="Int. J. Syst. Evol. Microbiol.">
        <title>The Global Catalogue of Microorganisms (GCM) 10K type strain sequencing project: providing services to taxonomists for standard genome sequencing and annotation.</title>
        <authorList>
            <consortium name="The Broad Institute Genomics Platform"/>
            <consortium name="The Broad Institute Genome Sequencing Center for Infectious Disease"/>
            <person name="Wu L."/>
            <person name="Ma J."/>
        </authorList>
    </citation>
    <scope>NUCLEOTIDE SEQUENCE [LARGE SCALE GENOMIC DNA]</scope>
    <source>
        <strain evidence="3">JCM 31037</strain>
    </source>
</reference>
<dbReference type="EMBL" id="JBHTMP010000019">
    <property type="protein sequence ID" value="MFD1322332.1"/>
    <property type="molecule type" value="Genomic_DNA"/>
</dbReference>
<comment type="caution">
    <text evidence="2">The sequence shown here is derived from an EMBL/GenBank/DDBJ whole genome shotgun (WGS) entry which is preliminary data.</text>
</comment>
<dbReference type="Proteomes" id="UP001597260">
    <property type="component" value="Unassembled WGS sequence"/>
</dbReference>
<evidence type="ECO:0000313" key="3">
    <source>
        <dbReference type="Proteomes" id="UP001597260"/>
    </source>
</evidence>